<name>A0AAE3NKG0_RALSL</name>
<dbReference type="Proteomes" id="UP001143674">
    <property type="component" value="Unassembled WGS sequence"/>
</dbReference>
<dbReference type="EMBL" id="JAIVEX010000012">
    <property type="protein sequence ID" value="MDB0524033.1"/>
    <property type="molecule type" value="Genomic_DNA"/>
</dbReference>
<protein>
    <submittedName>
        <fullName evidence="1">Uncharacterized protein</fullName>
    </submittedName>
</protein>
<dbReference type="RefSeq" id="WP_184848828.1">
    <property type="nucleotide sequence ID" value="NZ_JABZEH010000001.1"/>
</dbReference>
<accession>A0AAE3NKG0</accession>
<evidence type="ECO:0000313" key="2">
    <source>
        <dbReference type="Proteomes" id="UP001143674"/>
    </source>
</evidence>
<comment type="caution">
    <text evidence="1">The sequence shown here is derived from an EMBL/GenBank/DDBJ whole genome shotgun (WGS) entry which is preliminary data.</text>
</comment>
<organism evidence="1 2">
    <name type="scientific">Ralstonia solanacearum</name>
    <name type="common">Pseudomonas solanacearum</name>
    <dbReference type="NCBI Taxonomy" id="305"/>
    <lineage>
        <taxon>Bacteria</taxon>
        <taxon>Pseudomonadati</taxon>
        <taxon>Pseudomonadota</taxon>
        <taxon>Betaproteobacteria</taxon>
        <taxon>Burkholderiales</taxon>
        <taxon>Burkholderiaceae</taxon>
        <taxon>Ralstonia</taxon>
        <taxon>Ralstonia solanacearum species complex</taxon>
    </lineage>
</organism>
<gene>
    <name evidence="1" type="ORF">LBW55_20720</name>
</gene>
<dbReference type="AlphaFoldDB" id="A0AAE3NKG0"/>
<sequence>MITQPYPDGIDCVWIASDRNGHLGAFITAGVGPIPAEALKSVYIPVEDIEGQLCLLPIIAQAELLVSVKRPDDFIDLAERGVFVYDWTDINRTARDALRVYEPVAVPTRPIMTNSLPDDLSALAKVLELADVVFSTKTAVDIRALVSCAEAG</sequence>
<evidence type="ECO:0000313" key="1">
    <source>
        <dbReference type="EMBL" id="MDB0524033.1"/>
    </source>
</evidence>
<reference evidence="1" key="1">
    <citation type="submission" date="2021-09" db="EMBL/GenBank/DDBJ databases">
        <title>Genomic analysis of Ralstonia spp.</title>
        <authorList>
            <person name="Aburjaile F."/>
            <person name="Ariute J.C."/>
            <person name="Pais A.K.L."/>
            <person name="Albuquerque G.M.R."/>
            <person name="Silva A.M.F."/>
            <person name="Brenig B."/>
            <person name="Azevedo V."/>
            <person name="Matiuzzi M."/>
            <person name="Ramos R."/>
            <person name="Goes-Neto A."/>
            <person name="Soares S."/>
            <person name="Iseppon A.M.B."/>
            <person name="Souza E."/>
            <person name="Gama M."/>
        </authorList>
    </citation>
    <scope>NUCLEOTIDE SEQUENCE</scope>
    <source>
        <strain evidence="1">B4</strain>
    </source>
</reference>
<proteinExistence type="predicted"/>